<feature type="region of interest" description="Disordered" evidence="1">
    <location>
        <begin position="62"/>
        <end position="91"/>
    </location>
</feature>
<dbReference type="OrthoDB" id="1725273at2759"/>
<sequence>MVTSGVHQGGAASLCSSLPTTPTIRVVLIDPPLQVRTDAANFGALVQMLTGKDSTAYIEDIKRSQKQEERSKSREAPAPSPSSATSNNNEDLLPSFATQATFLHQPPDFQELLIPQAFHEPMIRRTPPSDGVHDKSRCTPQGDLVYPSSGAELRQSQPFLPLFMQDISMNSCSSPSDVFCNPLSPPLHFYAQADMFYALHNTDAILDPAALLPFPSYPI</sequence>
<feature type="domain" description="VQ" evidence="2">
    <location>
        <begin position="35"/>
        <end position="55"/>
    </location>
</feature>
<dbReference type="Proteomes" id="UP000825935">
    <property type="component" value="Chromosome 14"/>
</dbReference>
<comment type="caution">
    <text evidence="3">The sequence shown here is derived from an EMBL/GenBank/DDBJ whole genome shotgun (WGS) entry which is preliminary data.</text>
</comment>
<keyword evidence="4" id="KW-1185">Reference proteome</keyword>
<dbReference type="InterPro" id="IPR008889">
    <property type="entry name" value="VQ"/>
</dbReference>
<dbReference type="Pfam" id="PF05678">
    <property type="entry name" value="VQ"/>
    <property type="match status" value="1"/>
</dbReference>
<proteinExistence type="predicted"/>
<reference evidence="3" key="1">
    <citation type="submission" date="2021-08" db="EMBL/GenBank/DDBJ databases">
        <title>WGS assembly of Ceratopteris richardii.</title>
        <authorList>
            <person name="Marchant D.B."/>
            <person name="Chen G."/>
            <person name="Jenkins J."/>
            <person name="Shu S."/>
            <person name="Leebens-Mack J."/>
            <person name="Grimwood J."/>
            <person name="Schmutz J."/>
            <person name="Soltis P."/>
            <person name="Soltis D."/>
            <person name="Chen Z.-H."/>
        </authorList>
    </citation>
    <scope>NUCLEOTIDE SEQUENCE</scope>
    <source>
        <strain evidence="3">Whitten #5841</strain>
        <tissue evidence="3">Leaf</tissue>
    </source>
</reference>
<evidence type="ECO:0000256" key="1">
    <source>
        <dbReference type="SAM" id="MobiDB-lite"/>
    </source>
</evidence>
<evidence type="ECO:0000259" key="2">
    <source>
        <dbReference type="Pfam" id="PF05678"/>
    </source>
</evidence>
<dbReference type="AlphaFoldDB" id="A0A8T2TAP3"/>
<accession>A0A8T2TAP3</accession>
<feature type="compositionally biased region" description="Basic and acidic residues" evidence="1">
    <location>
        <begin position="62"/>
        <end position="75"/>
    </location>
</feature>
<evidence type="ECO:0000313" key="4">
    <source>
        <dbReference type="Proteomes" id="UP000825935"/>
    </source>
</evidence>
<organism evidence="3 4">
    <name type="scientific">Ceratopteris richardii</name>
    <name type="common">Triangle waterfern</name>
    <dbReference type="NCBI Taxonomy" id="49495"/>
    <lineage>
        <taxon>Eukaryota</taxon>
        <taxon>Viridiplantae</taxon>
        <taxon>Streptophyta</taxon>
        <taxon>Embryophyta</taxon>
        <taxon>Tracheophyta</taxon>
        <taxon>Polypodiopsida</taxon>
        <taxon>Polypodiidae</taxon>
        <taxon>Polypodiales</taxon>
        <taxon>Pteridineae</taxon>
        <taxon>Pteridaceae</taxon>
        <taxon>Parkerioideae</taxon>
        <taxon>Ceratopteris</taxon>
    </lineage>
</organism>
<gene>
    <name evidence="3" type="ORF">KP509_14G098600</name>
</gene>
<protein>
    <recommendedName>
        <fullName evidence="2">VQ domain-containing protein</fullName>
    </recommendedName>
</protein>
<name>A0A8T2TAP3_CERRI</name>
<evidence type="ECO:0000313" key="3">
    <source>
        <dbReference type="EMBL" id="KAH7416610.1"/>
    </source>
</evidence>
<dbReference type="EMBL" id="CM035419">
    <property type="protein sequence ID" value="KAH7416610.1"/>
    <property type="molecule type" value="Genomic_DNA"/>
</dbReference>